<evidence type="ECO:0000313" key="11">
    <source>
        <dbReference type="Proteomes" id="UP000327157"/>
    </source>
</evidence>
<gene>
    <name evidence="10" type="ORF">D8674_030037</name>
</gene>
<evidence type="ECO:0000256" key="6">
    <source>
        <dbReference type="SAM" id="MobiDB-lite"/>
    </source>
</evidence>
<dbReference type="InterPro" id="IPR008972">
    <property type="entry name" value="Cupredoxin"/>
</dbReference>
<keyword evidence="8" id="KW-0732">Signal</keyword>
<evidence type="ECO:0000256" key="5">
    <source>
        <dbReference type="ARBA" id="ARBA00023180"/>
    </source>
</evidence>
<dbReference type="AlphaFoldDB" id="A0A5N5I807"/>
<reference evidence="10 11" key="1">
    <citation type="submission" date="2019-09" db="EMBL/GenBank/DDBJ databases">
        <authorList>
            <person name="Ou C."/>
        </authorList>
    </citation>
    <scope>NUCLEOTIDE SEQUENCE [LARGE SCALE GENOMIC DNA]</scope>
    <source>
        <strain evidence="10">S2</strain>
        <tissue evidence="10">Leaf</tissue>
    </source>
</reference>
<accession>A0A5N5I807</accession>
<dbReference type="GO" id="GO:0005886">
    <property type="term" value="C:plasma membrane"/>
    <property type="evidence" value="ECO:0007669"/>
    <property type="project" value="TreeGrafter"/>
</dbReference>
<keyword evidence="4" id="KW-0186">Copper</keyword>
<keyword evidence="5" id="KW-0325">Glycoprotein</keyword>
<dbReference type="OrthoDB" id="1163454at2759"/>
<comment type="caution">
    <text evidence="10">The sequence shown here is derived from an EMBL/GenBank/DDBJ whole genome shotgun (WGS) entry which is preliminary data.</text>
</comment>
<feature type="transmembrane region" description="Helical" evidence="7">
    <location>
        <begin position="249"/>
        <end position="273"/>
    </location>
</feature>
<dbReference type="Proteomes" id="UP000327157">
    <property type="component" value="Chromosome 6"/>
</dbReference>
<feature type="transmembrane region" description="Helical" evidence="7">
    <location>
        <begin position="279"/>
        <end position="298"/>
    </location>
</feature>
<evidence type="ECO:0000256" key="4">
    <source>
        <dbReference type="ARBA" id="ARBA00023008"/>
    </source>
</evidence>
<dbReference type="SUPFAM" id="SSF49503">
    <property type="entry name" value="Cupredoxins"/>
    <property type="match status" value="1"/>
</dbReference>
<dbReference type="Pfam" id="PF02298">
    <property type="entry name" value="Cu_bind_like"/>
    <property type="match status" value="1"/>
</dbReference>
<feature type="transmembrane region" description="Helical" evidence="7">
    <location>
        <begin position="224"/>
        <end position="242"/>
    </location>
</feature>
<keyword evidence="11" id="KW-1185">Reference proteome</keyword>
<evidence type="ECO:0000256" key="3">
    <source>
        <dbReference type="ARBA" id="ARBA00022982"/>
    </source>
</evidence>
<dbReference type="FunFam" id="2.60.40.420:FF:000003">
    <property type="entry name" value="Blue copper"/>
    <property type="match status" value="1"/>
</dbReference>
<dbReference type="InterPro" id="IPR039391">
    <property type="entry name" value="Phytocyanin-like"/>
</dbReference>
<feature type="compositionally biased region" description="Low complexity" evidence="6">
    <location>
        <begin position="146"/>
        <end position="169"/>
    </location>
</feature>
<dbReference type="InterPro" id="IPR003245">
    <property type="entry name" value="Phytocyanin_dom"/>
</dbReference>
<keyword evidence="7" id="KW-0812">Transmembrane</keyword>
<evidence type="ECO:0000256" key="7">
    <source>
        <dbReference type="SAM" id="Phobius"/>
    </source>
</evidence>
<protein>
    <submittedName>
        <fullName evidence="10">Early nodulin-like protein 2</fullName>
    </submittedName>
</protein>
<dbReference type="Gene3D" id="2.60.40.420">
    <property type="entry name" value="Cupredoxins - blue copper proteins"/>
    <property type="match status" value="1"/>
</dbReference>
<feature type="chain" id="PRO_5024363121" evidence="8">
    <location>
        <begin position="29"/>
        <end position="299"/>
    </location>
</feature>
<dbReference type="PANTHER" id="PTHR33021:SF499">
    <property type="entry name" value="OS12G0150500 PROTEIN"/>
    <property type="match status" value="1"/>
</dbReference>
<sequence>MKGLRPGWAVKAILVVIFTSMFFRCVSAGPAAAATNTNHSVGGASGWDLSSNLQAWAARATFRVGDSLVFRYTPVHDVLEVMKMDYDLCHTIDPMETHNDGETVIPLRQTGDRYFICGRLDHCAIGLKLHVLVLPALQMSPNVNATSPSSPLITSPPSNTANSISNNSSRHGPDGQAVGNDHVLPSPPPSTSNYSINSTDGSPPDHATGDSTTSDGHLTWGSTWIQPLVTVVAALVIMQLMFTSSSIPWWSATSIAVCVLFTRAALFLLVTVVAAESLVIIHAVVFLFIIGTIVAHLLH</sequence>
<dbReference type="EMBL" id="SMOL01000120">
    <property type="protein sequence ID" value="KAB2633790.1"/>
    <property type="molecule type" value="Genomic_DNA"/>
</dbReference>
<keyword evidence="1" id="KW-0813">Transport</keyword>
<evidence type="ECO:0000313" key="10">
    <source>
        <dbReference type="EMBL" id="KAB2633790.1"/>
    </source>
</evidence>
<feature type="domain" description="Phytocyanin" evidence="9">
    <location>
        <begin position="37"/>
        <end position="135"/>
    </location>
</feature>
<evidence type="ECO:0000256" key="8">
    <source>
        <dbReference type="SAM" id="SignalP"/>
    </source>
</evidence>
<name>A0A5N5I807_9ROSA</name>
<dbReference type="GO" id="GO:0046872">
    <property type="term" value="F:metal ion binding"/>
    <property type="evidence" value="ECO:0007669"/>
    <property type="project" value="UniProtKB-KW"/>
</dbReference>
<keyword evidence="3" id="KW-0249">Electron transport</keyword>
<proteinExistence type="predicted"/>
<reference evidence="10 11" key="3">
    <citation type="submission" date="2019-11" db="EMBL/GenBank/DDBJ databases">
        <title>A de novo genome assembly of a pear dwarfing rootstock.</title>
        <authorList>
            <person name="Wang F."/>
            <person name="Wang J."/>
            <person name="Li S."/>
            <person name="Zhang Y."/>
            <person name="Fang M."/>
            <person name="Ma L."/>
            <person name="Zhao Y."/>
            <person name="Jiang S."/>
        </authorList>
    </citation>
    <scope>NUCLEOTIDE SEQUENCE [LARGE SCALE GENOMIC DNA]</scope>
    <source>
        <strain evidence="10">S2</strain>
        <tissue evidence="10">Leaf</tissue>
    </source>
</reference>
<feature type="compositionally biased region" description="Polar residues" evidence="6">
    <location>
        <begin position="191"/>
        <end position="201"/>
    </location>
</feature>
<dbReference type="PANTHER" id="PTHR33021">
    <property type="entry name" value="BLUE COPPER PROTEIN"/>
    <property type="match status" value="1"/>
</dbReference>
<organism evidence="10 11">
    <name type="scientific">Pyrus ussuriensis x Pyrus communis</name>
    <dbReference type="NCBI Taxonomy" id="2448454"/>
    <lineage>
        <taxon>Eukaryota</taxon>
        <taxon>Viridiplantae</taxon>
        <taxon>Streptophyta</taxon>
        <taxon>Embryophyta</taxon>
        <taxon>Tracheophyta</taxon>
        <taxon>Spermatophyta</taxon>
        <taxon>Magnoliopsida</taxon>
        <taxon>eudicotyledons</taxon>
        <taxon>Gunneridae</taxon>
        <taxon>Pentapetalae</taxon>
        <taxon>rosids</taxon>
        <taxon>fabids</taxon>
        <taxon>Rosales</taxon>
        <taxon>Rosaceae</taxon>
        <taxon>Amygdaloideae</taxon>
        <taxon>Maleae</taxon>
        <taxon>Pyrus</taxon>
    </lineage>
</organism>
<dbReference type="CDD" id="cd04216">
    <property type="entry name" value="Phytocyanin"/>
    <property type="match status" value="1"/>
</dbReference>
<keyword evidence="7" id="KW-0472">Membrane</keyword>
<keyword evidence="7" id="KW-1133">Transmembrane helix</keyword>
<dbReference type="GO" id="GO:0009055">
    <property type="term" value="F:electron transfer activity"/>
    <property type="evidence" value="ECO:0007669"/>
    <property type="project" value="InterPro"/>
</dbReference>
<dbReference type="PROSITE" id="PS51485">
    <property type="entry name" value="PHYTOCYANIN"/>
    <property type="match status" value="1"/>
</dbReference>
<evidence type="ECO:0000256" key="1">
    <source>
        <dbReference type="ARBA" id="ARBA00022448"/>
    </source>
</evidence>
<evidence type="ECO:0000256" key="2">
    <source>
        <dbReference type="ARBA" id="ARBA00022723"/>
    </source>
</evidence>
<evidence type="ECO:0000259" key="9">
    <source>
        <dbReference type="PROSITE" id="PS51485"/>
    </source>
</evidence>
<feature type="signal peptide" evidence="8">
    <location>
        <begin position="1"/>
        <end position="28"/>
    </location>
</feature>
<feature type="region of interest" description="Disordered" evidence="6">
    <location>
        <begin position="144"/>
        <end position="214"/>
    </location>
</feature>
<keyword evidence="2" id="KW-0479">Metal-binding</keyword>
<reference evidence="11" key="2">
    <citation type="submission" date="2019-10" db="EMBL/GenBank/DDBJ databases">
        <title>A de novo genome assembly of a pear dwarfing rootstock.</title>
        <authorList>
            <person name="Wang F."/>
            <person name="Wang J."/>
            <person name="Li S."/>
            <person name="Zhang Y."/>
            <person name="Fang M."/>
            <person name="Ma L."/>
            <person name="Zhao Y."/>
            <person name="Jiang S."/>
        </authorList>
    </citation>
    <scope>NUCLEOTIDE SEQUENCE [LARGE SCALE GENOMIC DNA]</scope>
</reference>